<evidence type="ECO:0000313" key="4">
    <source>
        <dbReference type="Proteomes" id="UP001148614"/>
    </source>
</evidence>
<dbReference type="Pfam" id="PF02668">
    <property type="entry name" value="TauD"/>
    <property type="match status" value="1"/>
</dbReference>
<feature type="domain" description="TauD/TfdA-like" evidence="2">
    <location>
        <begin position="153"/>
        <end position="333"/>
    </location>
</feature>
<gene>
    <name evidence="3" type="ORF">NPX13_g2740</name>
</gene>
<dbReference type="InterPro" id="IPR042098">
    <property type="entry name" value="TauD-like_sf"/>
</dbReference>
<accession>A0A9W8NJ32</accession>
<dbReference type="PROSITE" id="PS51257">
    <property type="entry name" value="PROKAR_LIPOPROTEIN"/>
    <property type="match status" value="1"/>
</dbReference>
<name>A0A9W8NJ32_9PEZI</name>
<dbReference type="Gene3D" id="3.60.130.10">
    <property type="entry name" value="Clavaminate synthase-like"/>
    <property type="match status" value="1"/>
</dbReference>
<dbReference type="SUPFAM" id="SSF51197">
    <property type="entry name" value="Clavaminate synthase-like"/>
    <property type="match status" value="1"/>
</dbReference>
<comment type="caution">
    <text evidence="3">The sequence shown here is derived from an EMBL/GenBank/DDBJ whole genome shotgun (WGS) entry which is preliminary data.</text>
</comment>
<protein>
    <recommendedName>
        <fullName evidence="2">TauD/TfdA-like domain-containing protein</fullName>
    </recommendedName>
</protein>
<reference evidence="3" key="1">
    <citation type="submission" date="2022-07" db="EMBL/GenBank/DDBJ databases">
        <title>Genome Sequence of Xylaria arbuscula.</title>
        <authorList>
            <person name="Buettner E."/>
        </authorList>
    </citation>
    <scope>NUCLEOTIDE SEQUENCE</scope>
    <source>
        <strain evidence="3">VT107</strain>
    </source>
</reference>
<dbReference type="Proteomes" id="UP001148614">
    <property type="component" value="Unassembled WGS sequence"/>
</dbReference>
<dbReference type="GO" id="GO:0016491">
    <property type="term" value="F:oxidoreductase activity"/>
    <property type="evidence" value="ECO:0007669"/>
    <property type="project" value="UniProtKB-KW"/>
</dbReference>
<organism evidence="3 4">
    <name type="scientific">Xylaria arbuscula</name>
    <dbReference type="NCBI Taxonomy" id="114810"/>
    <lineage>
        <taxon>Eukaryota</taxon>
        <taxon>Fungi</taxon>
        <taxon>Dikarya</taxon>
        <taxon>Ascomycota</taxon>
        <taxon>Pezizomycotina</taxon>
        <taxon>Sordariomycetes</taxon>
        <taxon>Xylariomycetidae</taxon>
        <taxon>Xylariales</taxon>
        <taxon>Xylariaceae</taxon>
        <taxon>Xylaria</taxon>
    </lineage>
</organism>
<keyword evidence="1" id="KW-0560">Oxidoreductase</keyword>
<evidence type="ECO:0000256" key="1">
    <source>
        <dbReference type="ARBA" id="ARBA00023002"/>
    </source>
</evidence>
<sequence>MPKYLLHNYLFAIAIIIFACIPTRGSCNLVFRFLRYDWKAARIDMMAPTNNPKRLRRTTSFHPLRRTAQETPIQIPQLRASQLECSTQTRHVQTVADELARTGLLKISLDFQDDDSRYLEQLVVSLHKYHAHRLPISHSFNRGWFWDVRPSTVKTQSANHQARSETMEEFPWHTDCSYEDPTPRYFALHVLQPDRCGGGVLSFMNVQNLVDRVSDVSRRVLMLPEYTITTPPEFHKDDKQDHISAALLGTDSSGQAIIRFRRDLITPERRNGFGSCAIGELKSHMATAADDPGATLHLSAEDLPAGSIVLVDNRRWLHARSDIKDPERHLRRIRWDAMAFPAVPFREFTIHDIGMR</sequence>
<evidence type="ECO:0000313" key="3">
    <source>
        <dbReference type="EMBL" id="KAJ3577830.1"/>
    </source>
</evidence>
<evidence type="ECO:0000259" key="2">
    <source>
        <dbReference type="Pfam" id="PF02668"/>
    </source>
</evidence>
<dbReference type="EMBL" id="JANPWZ010000304">
    <property type="protein sequence ID" value="KAJ3577830.1"/>
    <property type="molecule type" value="Genomic_DNA"/>
</dbReference>
<proteinExistence type="predicted"/>
<keyword evidence="4" id="KW-1185">Reference proteome</keyword>
<dbReference type="AlphaFoldDB" id="A0A9W8NJ32"/>
<dbReference type="InterPro" id="IPR003819">
    <property type="entry name" value="TauD/TfdA-like"/>
</dbReference>